<accession>A0A5S9M708</accession>
<protein>
    <submittedName>
        <fullName evidence="1">Uncharacterized protein</fullName>
    </submittedName>
</protein>
<evidence type="ECO:0000313" key="2">
    <source>
        <dbReference type="Proteomes" id="UP000464658"/>
    </source>
</evidence>
<name>A0A5S9M708_BACIA</name>
<dbReference type="Proteomes" id="UP000464658">
    <property type="component" value="Chromosome"/>
</dbReference>
<dbReference type="EMBL" id="AP021906">
    <property type="protein sequence ID" value="BBP88721.1"/>
    <property type="molecule type" value="Genomic_DNA"/>
</dbReference>
<evidence type="ECO:0000313" key="1">
    <source>
        <dbReference type="EMBL" id="BBP88721.1"/>
    </source>
</evidence>
<dbReference type="AlphaFoldDB" id="A0A5S9M708"/>
<sequence>MVSKETRHILLELQLYLISKGKNQDEIDELMDELTAHAVEAEKKKTAKQVRMCSAEIRGAMLMNWQKSCQETIKKTGCHSSVLS</sequence>
<proteinExistence type="predicted"/>
<organism evidence="1 2">
    <name type="scientific">Bacillus safensis</name>
    <dbReference type="NCBI Taxonomy" id="561879"/>
    <lineage>
        <taxon>Bacteria</taxon>
        <taxon>Bacillati</taxon>
        <taxon>Bacillota</taxon>
        <taxon>Bacilli</taxon>
        <taxon>Bacillales</taxon>
        <taxon>Bacillaceae</taxon>
        <taxon>Bacillus</taxon>
    </lineage>
</organism>
<reference evidence="1 2" key="1">
    <citation type="submission" date="2019-12" db="EMBL/GenBank/DDBJ databases">
        <title>Full genome sequence of a Bacillus safensis strain isolated from commercially available natto in Indonesia.</title>
        <authorList>
            <person name="Yoshida M."/>
            <person name="Uomi M."/>
            <person name="Waturangi D."/>
            <person name="Ekaputri J.J."/>
            <person name="Setiamarga D.H.E."/>
        </authorList>
    </citation>
    <scope>NUCLEOTIDE SEQUENCE [LARGE SCALE GENOMIC DNA]</scope>
    <source>
        <strain evidence="1 2">IDN1</strain>
    </source>
</reference>
<gene>
    <name evidence="1" type="ORF">BsIDN1_23390</name>
</gene>